<gene>
    <name evidence="7" type="ORF">HJC23_009303</name>
</gene>
<keyword evidence="2" id="KW-0547">Nucleotide-binding</keyword>
<dbReference type="GO" id="GO:0005524">
    <property type="term" value="F:ATP binding"/>
    <property type="evidence" value="ECO:0007669"/>
    <property type="project" value="UniProtKB-KW"/>
</dbReference>
<protein>
    <recommendedName>
        <fullName evidence="4">Tubulin--tyrosine ligase-like protein 5</fullName>
    </recommendedName>
</protein>
<keyword evidence="6" id="KW-0472">Membrane</keyword>
<dbReference type="Proteomes" id="UP001516023">
    <property type="component" value="Unassembled WGS sequence"/>
</dbReference>
<evidence type="ECO:0000256" key="3">
    <source>
        <dbReference type="ARBA" id="ARBA00022840"/>
    </source>
</evidence>
<dbReference type="PANTHER" id="PTHR12241:SF145">
    <property type="entry name" value="TUBULIN POLYGLUTAMYLASE TTLL5"/>
    <property type="match status" value="1"/>
</dbReference>
<comment type="caution">
    <text evidence="7">The sequence shown here is derived from an EMBL/GenBank/DDBJ whole genome shotgun (WGS) entry which is preliminary data.</text>
</comment>
<evidence type="ECO:0000256" key="4">
    <source>
        <dbReference type="ARBA" id="ARBA00041448"/>
    </source>
</evidence>
<evidence type="ECO:0000313" key="7">
    <source>
        <dbReference type="EMBL" id="KAL3803339.1"/>
    </source>
</evidence>
<evidence type="ECO:0000313" key="8">
    <source>
        <dbReference type="Proteomes" id="UP001516023"/>
    </source>
</evidence>
<dbReference type="EMBL" id="JABMIG020000014">
    <property type="protein sequence ID" value="KAL3803339.1"/>
    <property type="molecule type" value="Genomic_DNA"/>
</dbReference>
<dbReference type="GO" id="GO:0016874">
    <property type="term" value="F:ligase activity"/>
    <property type="evidence" value="ECO:0007669"/>
    <property type="project" value="UniProtKB-KW"/>
</dbReference>
<sequence>MKPRSPPTILKFFTASLIAAMAIIAFHVTFSLRPDYYMPTEEQLVVVFHNATKAQNVKRSKVHWCFFRNHMFKPMNILKNEFGFTDEVDPQSGDSWDLIFGGYPHCGIHPTERFDWNMEYGLNAHLSQQGWENLQHHQVWFPCMGCSHSYCNKRELCYLTREIDPSSCYVLPQDQHRLLEAMGMNDTGSNTTQQLWVVKEDSPEKHLHVGKGVHFIKSPDELPSVEDQINGTYLVQPLVRHRMLSGDYKRRHELRMYVSVTSTRPLRAYAYTAGMVGRFANAAVDDANPLAPCSIDMHGARTQRKLGCDIQDEFSLTRPANQIFEKLNLSLSDQSSFSEKINLLLAKILLNAQPVIKNHIVNKGIAKSGATCFSFLRVDFAMTETLHPFIYEINEFPFANEKGHFGQIQEQAYRELFRMIGLDKRPMIASHRMKYEITNMGNWTPLVIDDVIYSRNILG</sequence>
<evidence type="ECO:0000256" key="2">
    <source>
        <dbReference type="ARBA" id="ARBA00022741"/>
    </source>
</evidence>
<dbReference type="PROSITE" id="PS51221">
    <property type="entry name" value="TTL"/>
    <property type="match status" value="1"/>
</dbReference>
<reference evidence="7 8" key="1">
    <citation type="journal article" date="2020" name="G3 (Bethesda)">
        <title>Improved Reference Genome for Cyclotella cryptica CCMP332, a Model for Cell Wall Morphogenesis, Salinity Adaptation, and Lipid Production in Diatoms (Bacillariophyta).</title>
        <authorList>
            <person name="Roberts W.R."/>
            <person name="Downey K.M."/>
            <person name="Ruck E.C."/>
            <person name="Traller J.C."/>
            <person name="Alverson A.J."/>
        </authorList>
    </citation>
    <scope>NUCLEOTIDE SEQUENCE [LARGE SCALE GENOMIC DNA]</scope>
    <source>
        <strain evidence="7 8">CCMP332</strain>
    </source>
</reference>
<keyword evidence="6" id="KW-1133">Transmembrane helix</keyword>
<accession>A0ABD3QTF3</accession>
<dbReference type="AlphaFoldDB" id="A0ABD3QTF3"/>
<dbReference type="SUPFAM" id="SSF56059">
    <property type="entry name" value="Glutathione synthetase ATP-binding domain-like"/>
    <property type="match status" value="1"/>
</dbReference>
<keyword evidence="1" id="KW-0436">Ligase</keyword>
<evidence type="ECO:0000256" key="5">
    <source>
        <dbReference type="ARBA" id="ARBA00049274"/>
    </source>
</evidence>
<name>A0ABD3QTF3_9STRA</name>
<dbReference type="Gene3D" id="3.30.470.20">
    <property type="entry name" value="ATP-grasp fold, B domain"/>
    <property type="match status" value="1"/>
</dbReference>
<dbReference type="PANTHER" id="PTHR12241">
    <property type="entry name" value="TUBULIN POLYGLUTAMYLASE"/>
    <property type="match status" value="1"/>
</dbReference>
<evidence type="ECO:0000256" key="6">
    <source>
        <dbReference type="SAM" id="Phobius"/>
    </source>
</evidence>
<proteinExistence type="predicted"/>
<evidence type="ECO:0000256" key="1">
    <source>
        <dbReference type="ARBA" id="ARBA00022598"/>
    </source>
</evidence>
<keyword evidence="3" id="KW-0067">ATP-binding</keyword>
<keyword evidence="6" id="KW-0812">Transmembrane</keyword>
<keyword evidence="8" id="KW-1185">Reference proteome</keyword>
<organism evidence="7 8">
    <name type="scientific">Cyclotella cryptica</name>
    <dbReference type="NCBI Taxonomy" id="29204"/>
    <lineage>
        <taxon>Eukaryota</taxon>
        <taxon>Sar</taxon>
        <taxon>Stramenopiles</taxon>
        <taxon>Ochrophyta</taxon>
        <taxon>Bacillariophyta</taxon>
        <taxon>Coscinodiscophyceae</taxon>
        <taxon>Thalassiosirophycidae</taxon>
        <taxon>Stephanodiscales</taxon>
        <taxon>Stephanodiscaceae</taxon>
        <taxon>Cyclotella</taxon>
    </lineage>
</organism>
<dbReference type="Pfam" id="PF03133">
    <property type="entry name" value="TTL"/>
    <property type="match status" value="1"/>
</dbReference>
<comment type="catalytic activity">
    <reaction evidence="5">
        <text>L-glutamyl-[protein] + L-glutamate + ATP = gamma-L-glutamyl-L-glutamyl-[protein] + ADP + phosphate + H(+)</text>
        <dbReference type="Rhea" id="RHEA:60144"/>
        <dbReference type="Rhea" id="RHEA-COMP:10208"/>
        <dbReference type="Rhea" id="RHEA-COMP:15517"/>
        <dbReference type="ChEBI" id="CHEBI:15378"/>
        <dbReference type="ChEBI" id="CHEBI:29973"/>
        <dbReference type="ChEBI" id="CHEBI:29985"/>
        <dbReference type="ChEBI" id="CHEBI:30616"/>
        <dbReference type="ChEBI" id="CHEBI:43474"/>
        <dbReference type="ChEBI" id="CHEBI:143622"/>
        <dbReference type="ChEBI" id="CHEBI:456216"/>
    </reaction>
    <physiologicalReaction direction="left-to-right" evidence="5">
        <dbReference type="Rhea" id="RHEA:60145"/>
    </physiologicalReaction>
</comment>
<dbReference type="InterPro" id="IPR004344">
    <property type="entry name" value="TTL/TTLL_fam"/>
</dbReference>
<feature type="transmembrane region" description="Helical" evidence="6">
    <location>
        <begin position="12"/>
        <end position="30"/>
    </location>
</feature>